<dbReference type="EMBL" id="AVBH01000024">
    <property type="protein sequence ID" value="KGO99264.1"/>
    <property type="molecule type" value="Genomic_DNA"/>
</dbReference>
<evidence type="ECO:0000256" key="3">
    <source>
        <dbReference type="ARBA" id="ARBA00022692"/>
    </source>
</evidence>
<dbReference type="InterPro" id="IPR027469">
    <property type="entry name" value="Cation_efflux_TMD_sf"/>
</dbReference>
<feature type="transmembrane region" description="Helical" evidence="6">
    <location>
        <begin position="97"/>
        <end position="122"/>
    </location>
</feature>
<evidence type="ECO:0000256" key="4">
    <source>
        <dbReference type="ARBA" id="ARBA00022989"/>
    </source>
</evidence>
<evidence type="ECO:0000256" key="5">
    <source>
        <dbReference type="ARBA" id="ARBA00023136"/>
    </source>
</evidence>
<dbReference type="GO" id="GO:0015086">
    <property type="term" value="F:cadmium ion transmembrane transporter activity"/>
    <property type="evidence" value="ECO:0007669"/>
    <property type="project" value="TreeGrafter"/>
</dbReference>
<name>A0A0A0MAA8_9GAMM</name>
<dbReference type="Gene3D" id="1.20.1510.10">
    <property type="entry name" value="Cation efflux protein transmembrane domain"/>
    <property type="match status" value="1"/>
</dbReference>
<dbReference type="GO" id="GO:0005886">
    <property type="term" value="C:plasma membrane"/>
    <property type="evidence" value="ECO:0007669"/>
    <property type="project" value="TreeGrafter"/>
</dbReference>
<keyword evidence="2" id="KW-0813">Transport</keyword>
<dbReference type="GO" id="GO:0015341">
    <property type="term" value="F:zinc efflux antiporter activity"/>
    <property type="evidence" value="ECO:0007669"/>
    <property type="project" value="TreeGrafter"/>
</dbReference>
<dbReference type="AlphaFoldDB" id="A0A0A0MAA8"/>
<dbReference type="Pfam" id="PF01545">
    <property type="entry name" value="Cation_efflux"/>
    <property type="match status" value="1"/>
</dbReference>
<comment type="caution">
    <text evidence="8">The sequence shown here is derived from an EMBL/GenBank/DDBJ whole genome shotgun (WGS) entry which is preliminary data.</text>
</comment>
<evidence type="ECO:0000313" key="9">
    <source>
        <dbReference type="Proteomes" id="UP000030003"/>
    </source>
</evidence>
<feature type="transmembrane region" description="Helical" evidence="6">
    <location>
        <begin position="169"/>
        <end position="189"/>
    </location>
</feature>
<keyword evidence="9" id="KW-1185">Reference proteome</keyword>
<dbReference type="STRING" id="1385515.GCA_000423325_02222"/>
<accession>A0A0A0MAA8</accession>
<reference evidence="8 9" key="1">
    <citation type="submission" date="2013-08" db="EMBL/GenBank/DDBJ databases">
        <title>Genomic analysis of Lysobacter defluvii.</title>
        <authorList>
            <person name="Wang Q."/>
            <person name="Wang G."/>
        </authorList>
    </citation>
    <scope>NUCLEOTIDE SEQUENCE [LARGE SCALE GENOMIC DNA]</scope>
    <source>
        <strain evidence="8 9">IMMIB APB-9</strain>
    </source>
</reference>
<evidence type="ECO:0000259" key="7">
    <source>
        <dbReference type="Pfam" id="PF01545"/>
    </source>
</evidence>
<evidence type="ECO:0000256" key="1">
    <source>
        <dbReference type="ARBA" id="ARBA00004141"/>
    </source>
</evidence>
<keyword evidence="4 6" id="KW-1133">Transmembrane helix</keyword>
<sequence>MVVEAEKRWYLSPGTEQGLLRISITVVVAFAALGVVLGLLSHSFAIIFDGVYSLIDACMTVVGLLVVRLIAASNAGGLRNKRLIERFTMGFWHLEPIVLGVDALLLTGAAVYALINAIGSLAAGGREVHFDMAVVYAALTTVASFAMWRFQLRANRRIRSSFVALDSKGWLMSCLISGALLVAFAGGLVVQDTRLDWVTPYIDPAVLALVCLVIIPIPMGTIRQALADILLVTPADLKHHVDTVAGQIVESYGFLDYRAYVARVGRGRQIEIAFIIPPGEPARTMEEWDWLRDEISDAIGGDTPDRWLTIVFTADPEWAD</sequence>
<comment type="subcellular location">
    <subcellularLocation>
        <location evidence="1">Membrane</location>
        <topology evidence="1">Multi-pass membrane protein</topology>
    </subcellularLocation>
</comment>
<organism evidence="8 9">
    <name type="scientific">Lysobacter defluvii IMMIB APB-9 = DSM 18482</name>
    <dbReference type="NCBI Taxonomy" id="1385515"/>
    <lineage>
        <taxon>Bacteria</taxon>
        <taxon>Pseudomonadati</taxon>
        <taxon>Pseudomonadota</taxon>
        <taxon>Gammaproteobacteria</taxon>
        <taxon>Lysobacterales</taxon>
        <taxon>Lysobacteraceae</taxon>
        <taxon>Novilysobacter</taxon>
    </lineage>
</organism>
<feature type="transmembrane region" description="Helical" evidence="6">
    <location>
        <begin position="201"/>
        <end position="219"/>
    </location>
</feature>
<feature type="transmembrane region" description="Helical" evidence="6">
    <location>
        <begin position="54"/>
        <end position="76"/>
    </location>
</feature>
<gene>
    <name evidence="8" type="ORF">N791_10290</name>
</gene>
<dbReference type="RefSeq" id="WP_052106578.1">
    <property type="nucleotide sequence ID" value="NZ_AUHT01000011.1"/>
</dbReference>
<dbReference type="eggNOG" id="COG3965">
    <property type="taxonomic scope" value="Bacteria"/>
</dbReference>
<evidence type="ECO:0000313" key="8">
    <source>
        <dbReference type="EMBL" id="KGO99264.1"/>
    </source>
</evidence>
<dbReference type="SUPFAM" id="SSF161111">
    <property type="entry name" value="Cation efflux protein transmembrane domain-like"/>
    <property type="match status" value="1"/>
</dbReference>
<keyword evidence="5 6" id="KW-0472">Membrane</keyword>
<keyword evidence="3 6" id="KW-0812">Transmembrane</keyword>
<dbReference type="OrthoDB" id="2388015at2"/>
<feature type="transmembrane region" description="Helical" evidence="6">
    <location>
        <begin position="128"/>
        <end position="148"/>
    </location>
</feature>
<proteinExistence type="predicted"/>
<dbReference type="GO" id="GO:0006882">
    <property type="term" value="P:intracellular zinc ion homeostasis"/>
    <property type="evidence" value="ECO:0007669"/>
    <property type="project" value="TreeGrafter"/>
</dbReference>
<dbReference type="InterPro" id="IPR058533">
    <property type="entry name" value="Cation_efflux_TM"/>
</dbReference>
<feature type="domain" description="Cation efflux protein transmembrane" evidence="7">
    <location>
        <begin position="21"/>
        <end position="230"/>
    </location>
</feature>
<protein>
    <submittedName>
        <fullName evidence="8">Cation diffusion facilitator family transporter</fullName>
    </submittedName>
</protein>
<dbReference type="GO" id="GO:0015093">
    <property type="term" value="F:ferrous iron transmembrane transporter activity"/>
    <property type="evidence" value="ECO:0007669"/>
    <property type="project" value="TreeGrafter"/>
</dbReference>
<dbReference type="PANTHER" id="PTHR43840:SF15">
    <property type="entry name" value="MITOCHONDRIAL METAL TRANSPORTER 1-RELATED"/>
    <property type="match status" value="1"/>
</dbReference>
<evidence type="ECO:0000256" key="6">
    <source>
        <dbReference type="SAM" id="Phobius"/>
    </source>
</evidence>
<feature type="transmembrane region" description="Helical" evidence="6">
    <location>
        <begin position="20"/>
        <end position="48"/>
    </location>
</feature>
<dbReference type="InterPro" id="IPR050291">
    <property type="entry name" value="CDF_Transporter"/>
</dbReference>
<dbReference type="Proteomes" id="UP000030003">
    <property type="component" value="Unassembled WGS sequence"/>
</dbReference>
<dbReference type="PANTHER" id="PTHR43840">
    <property type="entry name" value="MITOCHONDRIAL METAL TRANSPORTER 1-RELATED"/>
    <property type="match status" value="1"/>
</dbReference>
<evidence type="ECO:0000256" key="2">
    <source>
        <dbReference type="ARBA" id="ARBA00022448"/>
    </source>
</evidence>